<dbReference type="PANTHER" id="PTHR22603:SF66">
    <property type="entry name" value="ETHANOLAMINE KINASE"/>
    <property type="match status" value="1"/>
</dbReference>
<comment type="similarity">
    <text evidence="2">Belongs to the choline/ethanolamine kinase family.</text>
</comment>
<dbReference type="Gene3D" id="3.90.1200.10">
    <property type="match status" value="1"/>
</dbReference>
<proteinExistence type="inferred from homology"/>
<dbReference type="GO" id="GO:0005737">
    <property type="term" value="C:cytoplasm"/>
    <property type="evidence" value="ECO:0007669"/>
    <property type="project" value="TreeGrafter"/>
</dbReference>
<dbReference type="HOGENOM" id="CLU_888755_0_0_1"/>
<evidence type="ECO:0000313" key="5">
    <source>
        <dbReference type="Proteomes" id="UP000016927"/>
    </source>
</evidence>
<name>R0MLM7_NOSB1</name>
<dbReference type="AlphaFoldDB" id="R0MLM7"/>
<dbReference type="PANTHER" id="PTHR22603">
    <property type="entry name" value="CHOLINE/ETHANOALAMINE KINASE"/>
    <property type="match status" value="1"/>
</dbReference>
<dbReference type="STRING" id="578461.R0MLM7"/>
<keyword evidence="4" id="KW-0808">Transferase</keyword>
<dbReference type="VEuPathDB" id="MicrosporidiaDB:NBO_61g0009"/>
<evidence type="ECO:0000313" key="4">
    <source>
        <dbReference type="EMBL" id="EOB13738.1"/>
    </source>
</evidence>
<comment type="pathway">
    <text evidence="1">Phospholipid metabolism; phosphatidylethanolamine biosynthesis; phosphatidylethanolamine from ethanolamine: step 1/3.</text>
</comment>
<keyword evidence="4" id="KW-0418">Kinase</keyword>
<protein>
    <recommendedName>
        <fullName evidence="3">ethanolamine kinase</fullName>
        <ecNumber evidence="3">2.7.1.82</ecNumber>
    </recommendedName>
</protein>
<dbReference type="InterPro" id="IPR011009">
    <property type="entry name" value="Kinase-like_dom_sf"/>
</dbReference>
<dbReference type="SUPFAM" id="SSF56112">
    <property type="entry name" value="Protein kinase-like (PK-like)"/>
    <property type="match status" value="1"/>
</dbReference>
<dbReference type="Pfam" id="PF01633">
    <property type="entry name" value="Choline_kinase"/>
    <property type="match status" value="1"/>
</dbReference>
<gene>
    <name evidence="4" type="primary">CHKB</name>
    <name evidence="4" type="ORF">NBO_61g0009</name>
</gene>
<evidence type="ECO:0000256" key="3">
    <source>
        <dbReference type="ARBA" id="ARBA00038874"/>
    </source>
</evidence>
<reference evidence="4 5" key="1">
    <citation type="journal article" date="2013" name="BMC Genomics">
        <title>Comparative genomics of parasitic silkworm microsporidia reveal an association between genome expansion and host adaptation.</title>
        <authorList>
            <person name="Pan G."/>
            <person name="Xu J."/>
            <person name="Li T."/>
            <person name="Xia Q."/>
            <person name="Liu S.L."/>
            <person name="Zhang G."/>
            <person name="Li S."/>
            <person name="Li C."/>
            <person name="Liu H."/>
            <person name="Yang L."/>
            <person name="Liu T."/>
            <person name="Zhang X."/>
            <person name="Wu Z."/>
            <person name="Fan W."/>
            <person name="Dang X."/>
            <person name="Xiang H."/>
            <person name="Tao M."/>
            <person name="Li Y."/>
            <person name="Hu J."/>
            <person name="Li Z."/>
            <person name="Lin L."/>
            <person name="Luo J."/>
            <person name="Geng L."/>
            <person name="Wang L."/>
            <person name="Long M."/>
            <person name="Wan Y."/>
            <person name="He N."/>
            <person name="Zhang Z."/>
            <person name="Lu C."/>
            <person name="Keeling P.J."/>
            <person name="Wang J."/>
            <person name="Xiang Z."/>
            <person name="Zhou Z."/>
        </authorList>
    </citation>
    <scope>NUCLEOTIDE SEQUENCE [LARGE SCALE GENOMIC DNA]</scope>
    <source>
        <strain evidence="5">CQ1 / CVCC 102059</strain>
    </source>
</reference>
<organism evidence="4 5">
    <name type="scientific">Nosema bombycis (strain CQ1 / CVCC 102059)</name>
    <name type="common">Microsporidian parasite</name>
    <name type="synonym">Pebrine of silkworm</name>
    <dbReference type="NCBI Taxonomy" id="578461"/>
    <lineage>
        <taxon>Eukaryota</taxon>
        <taxon>Fungi</taxon>
        <taxon>Fungi incertae sedis</taxon>
        <taxon>Microsporidia</taxon>
        <taxon>Nosematidae</taxon>
        <taxon>Nosema</taxon>
    </lineage>
</organism>
<dbReference type="EMBL" id="KB908969">
    <property type="protein sequence ID" value="EOB13738.1"/>
    <property type="molecule type" value="Genomic_DNA"/>
</dbReference>
<dbReference type="GO" id="GO:0006646">
    <property type="term" value="P:phosphatidylethanolamine biosynthetic process"/>
    <property type="evidence" value="ECO:0007669"/>
    <property type="project" value="TreeGrafter"/>
</dbReference>
<dbReference type="GO" id="GO:0004305">
    <property type="term" value="F:ethanolamine kinase activity"/>
    <property type="evidence" value="ECO:0007669"/>
    <property type="project" value="UniProtKB-EC"/>
</dbReference>
<keyword evidence="5" id="KW-1185">Reference proteome</keyword>
<dbReference type="Proteomes" id="UP000016927">
    <property type="component" value="Unassembled WGS sequence"/>
</dbReference>
<dbReference type="OMA" id="WKEYANS"/>
<dbReference type="EC" id="2.7.1.82" evidence="3"/>
<dbReference type="OrthoDB" id="10267235at2759"/>
<evidence type="ECO:0000256" key="1">
    <source>
        <dbReference type="ARBA" id="ARBA00037883"/>
    </source>
</evidence>
<sequence length="313" mass="37004">MQINLIFLCPMNFCILRMLERIRSHFTNEVVGYSKMEGGYTNYVYKIDLEDRSLVYKEYYGKNENEKNILNLINIPKILINEEDYRIEEYLENTPIDYLLDMEGIVVSMRELHCKKLHKNTGEAGILHKNLEEGSNFENLLENFMNQVGNEISDDIKIKIFRLLEENKYVLGLCHNDLQPNNMLKTDLGIVIIDYEFSTVGNILFDIANLFCETHLNYEENVYDLSLGYQKEDEKRFIGLYFDEKVDLKEIYSKVENLKIISHFLWFFWAIPKAKGEGTRDFDYVKYAKERLREIEKTGILNNEEIDSLLSLL</sequence>
<accession>R0MLM7</accession>
<evidence type="ECO:0000256" key="2">
    <source>
        <dbReference type="ARBA" id="ARBA00038211"/>
    </source>
</evidence>